<dbReference type="EMBL" id="MU167247">
    <property type="protein sequence ID" value="KAG0147486.1"/>
    <property type="molecule type" value="Genomic_DNA"/>
</dbReference>
<keyword evidence="3" id="KW-1185">Reference proteome</keyword>
<evidence type="ECO:0000313" key="3">
    <source>
        <dbReference type="Proteomes" id="UP000886653"/>
    </source>
</evidence>
<evidence type="ECO:0008006" key="4">
    <source>
        <dbReference type="Google" id="ProtNLM"/>
    </source>
</evidence>
<evidence type="ECO:0000313" key="2">
    <source>
        <dbReference type="EMBL" id="KAG0147486.1"/>
    </source>
</evidence>
<accession>A0A9P6TCL2</accession>
<gene>
    <name evidence="2" type="ORF">CROQUDRAFT_468677</name>
</gene>
<name>A0A9P6TCL2_9BASI</name>
<feature type="signal peptide" evidence="1">
    <location>
        <begin position="1"/>
        <end position="24"/>
    </location>
</feature>
<protein>
    <recommendedName>
        <fullName evidence="4">Secreted protein</fullName>
    </recommendedName>
</protein>
<dbReference type="AlphaFoldDB" id="A0A9P6TCL2"/>
<feature type="chain" id="PRO_5040317833" description="Secreted protein" evidence="1">
    <location>
        <begin position="25"/>
        <end position="70"/>
    </location>
</feature>
<reference evidence="2" key="1">
    <citation type="submission" date="2013-11" db="EMBL/GenBank/DDBJ databases">
        <title>Genome sequence of the fusiform rust pathogen reveals effectors for host alternation and coevolution with pine.</title>
        <authorList>
            <consortium name="DOE Joint Genome Institute"/>
            <person name="Smith K."/>
            <person name="Pendleton A."/>
            <person name="Kubisiak T."/>
            <person name="Anderson C."/>
            <person name="Salamov A."/>
            <person name="Aerts A."/>
            <person name="Riley R."/>
            <person name="Clum A."/>
            <person name="Lindquist E."/>
            <person name="Ence D."/>
            <person name="Campbell M."/>
            <person name="Kronenberg Z."/>
            <person name="Feau N."/>
            <person name="Dhillon B."/>
            <person name="Hamelin R."/>
            <person name="Burleigh J."/>
            <person name="Smith J."/>
            <person name="Yandell M."/>
            <person name="Nelson C."/>
            <person name="Grigoriev I."/>
            <person name="Davis J."/>
        </authorList>
    </citation>
    <scope>NUCLEOTIDE SEQUENCE</scope>
    <source>
        <strain evidence="2">G11</strain>
    </source>
</reference>
<dbReference type="Proteomes" id="UP000886653">
    <property type="component" value="Unassembled WGS sequence"/>
</dbReference>
<keyword evidence="1" id="KW-0732">Signal</keyword>
<evidence type="ECO:0000256" key="1">
    <source>
        <dbReference type="SAM" id="SignalP"/>
    </source>
</evidence>
<sequence length="70" mass="7596">MLLQVLQGQHRLLLAFGLLSTTTPSNDQGQVPSQTAPPLGTHELLLCHHLCLNVKADVKSAVIVRPPFQC</sequence>
<comment type="caution">
    <text evidence="2">The sequence shown here is derived from an EMBL/GenBank/DDBJ whole genome shotgun (WGS) entry which is preliminary data.</text>
</comment>
<organism evidence="2 3">
    <name type="scientific">Cronartium quercuum f. sp. fusiforme G11</name>
    <dbReference type="NCBI Taxonomy" id="708437"/>
    <lineage>
        <taxon>Eukaryota</taxon>
        <taxon>Fungi</taxon>
        <taxon>Dikarya</taxon>
        <taxon>Basidiomycota</taxon>
        <taxon>Pucciniomycotina</taxon>
        <taxon>Pucciniomycetes</taxon>
        <taxon>Pucciniales</taxon>
        <taxon>Coleosporiaceae</taxon>
        <taxon>Cronartium</taxon>
    </lineage>
</organism>
<proteinExistence type="predicted"/>